<reference evidence="2" key="1">
    <citation type="submission" date="2022-07" db="EMBL/GenBank/DDBJ databases">
        <title>Phylogenomic reconstructions and comparative analyses of Kickxellomycotina fungi.</title>
        <authorList>
            <person name="Reynolds N.K."/>
            <person name="Stajich J.E."/>
            <person name="Barry K."/>
            <person name="Grigoriev I.V."/>
            <person name="Crous P."/>
            <person name="Smith M.E."/>
        </authorList>
    </citation>
    <scope>NUCLEOTIDE SEQUENCE</scope>
    <source>
        <strain evidence="2">BCRC 34381</strain>
    </source>
</reference>
<feature type="compositionally biased region" description="Low complexity" evidence="1">
    <location>
        <begin position="9"/>
        <end position="19"/>
    </location>
</feature>
<feature type="region of interest" description="Disordered" evidence="1">
    <location>
        <begin position="278"/>
        <end position="326"/>
    </location>
</feature>
<feature type="region of interest" description="Disordered" evidence="1">
    <location>
        <begin position="1"/>
        <end position="33"/>
    </location>
</feature>
<feature type="region of interest" description="Disordered" evidence="1">
    <location>
        <begin position="222"/>
        <end position="251"/>
    </location>
</feature>
<comment type="caution">
    <text evidence="2">The sequence shown here is derived from an EMBL/GenBank/DDBJ whole genome shotgun (WGS) entry which is preliminary data.</text>
</comment>
<feature type="compositionally biased region" description="Polar residues" evidence="1">
    <location>
        <begin position="233"/>
        <end position="247"/>
    </location>
</feature>
<dbReference type="OrthoDB" id="5586899at2759"/>
<dbReference type="AlphaFoldDB" id="A0A9W7YFI6"/>
<gene>
    <name evidence="2" type="ORF">LPJ61_001908</name>
</gene>
<keyword evidence="3" id="KW-1185">Reference proteome</keyword>
<organism evidence="2 3">
    <name type="scientific">Coemansia biformis</name>
    <dbReference type="NCBI Taxonomy" id="1286918"/>
    <lineage>
        <taxon>Eukaryota</taxon>
        <taxon>Fungi</taxon>
        <taxon>Fungi incertae sedis</taxon>
        <taxon>Zoopagomycota</taxon>
        <taxon>Kickxellomycotina</taxon>
        <taxon>Kickxellomycetes</taxon>
        <taxon>Kickxellales</taxon>
        <taxon>Kickxellaceae</taxon>
        <taxon>Coemansia</taxon>
    </lineage>
</organism>
<proteinExistence type="predicted"/>
<dbReference type="Proteomes" id="UP001143981">
    <property type="component" value="Unassembled WGS sequence"/>
</dbReference>
<feature type="compositionally biased region" description="Basic and acidic residues" evidence="1">
    <location>
        <begin position="20"/>
        <end position="31"/>
    </location>
</feature>
<protein>
    <submittedName>
        <fullName evidence="2">Uncharacterized protein</fullName>
    </submittedName>
</protein>
<dbReference type="EMBL" id="JANBOI010000199">
    <property type="protein sequence ID" value="KAJ1732735.1"/>
    <property type="molecule type" value="Genomic_DNA"/>
</dbReference>
<sequence>MNPPVPILAQMQRAQQPADQARRHEAPRRASDAFSKSLPVSIPLPGLMDIGPRRPQVGPDAYSFESQAPRHRHGHGHGHGQMMSHAPFRSADYGCSCCYNPGGYLAADPRQSPSPPLDGSPCACCPQPYAYPQQVPYFELTEPALGRAAPMSMPVPMPSPMNYMSMSMPPYALPMTQKPRKRVTFADPIAEYKIVPCESSSAPEHARMPLVEAPIPGRCRRRNSISVHRDRNQASASDYGSHSRSSTGNYGHHAGAAAGDASGNSMLLSSYTICPATTSGYGDSSHKRRTRSDHALRTDSITPPSVLHRSQERPRQVPTATSRDRTSLFQEASYNGAFSLSSEHLPLPA</sequence>
<name>A0A9W7YFI6_9FUNG</name>
<evidence type="ECO:0000313" key="2">
    <source>
        <dbReference type="EMBL" id="KAJ1732735.1"/>
    </source>
</evidence>
<evidence type="ECO:0000313" key="3">
    <source>
        <dbReference type="Proteomes" id="UP001143981"/>
    </source>
</evidence>
<accession>A0A9W7YFI6</accession>
<evidence type="ECO:0000256" key="1">
    <source>
        <dbReference type="SAM" id="MobiDB-lite"/>
    </source>
</evidence>